<proteinExistence type="predicted"/>
<name>A0A1R3V605_9HYPH</name>
<sequence>MRMAVAQRIHGNAAAKIEISLALVGDQPGAFPMVEGQGCAGKGLEKRRTAHYMRLRNRKIKKPPKRRPLRLIVFFGHEVNENVAQGRAASFPARRRLISDRASWGKPKKPIRVGPRTLVTESAHKVIVGREITRFRAADLITRYMWCLPGESRIVEGFRSPHISAGARSHELD</sequence>
<organism evidence="1 2">
    <name type="scientific">Mesorhizobium prunaredense</name>
    <dbReference type="NCBI Taxonomy" id="1631249"/>
    <lineage>
        <taxon>Bacteria</taxon>
        <taxon>Pseudomonadati</taxon>
        <taxon>Pseudomonadota</taxon>
        <taxon>Alphaproteobacteria</taxon>
        <taxon>Hyphomicrobiales</taxon>
        <taxon>Phyllobacteriaceae</taxon>
        <taxon>Mesorhizobium</taxon>
    </lineage>
</organism>
<gene>
    <name evidence="1" type="ORF">BQ8794_200301</name>
</gene>
<evidence type="ECO:0000313" key="1">
    <source>
        <dbReference type="EMBL" id="SIT55298.1"/>
    </source>
</evidence>
<accession>A0A1R3V605</accession>
<dbReference type="EMBL" id="FTPD01000013">
    <property type="protein sequence ID" value="SIT55298.1"/>
    <property type="molecule type" value="Genomic_DNA"/>
</dbReference>
<evidence type="ECO:0000313" key="2">
    <source>
        <dbReference type="Proteomes" id="UP000188388"/>
    </source>
</evidence>
<protein>
    <submittedName>
        <fullName evidence="1">Uncharacterized protein</fullName>
    </submittedName>
</protein>
<reference evidence="2" key="1">
    <citation type="submission" date="2017-01" db="EMBL/GenBank/DDBJ databases">
        <authorList>
            <person name="Brunel B."/>
        </authorList>
    </citation>
    <scope>NUCLEOTIDE SEQUENCE [LARGE SCALE GENOMIC DNA]</scope>
</reference>
<dbReference type="AlphaFoldDB" id="A0A1R3V605"/>
<dbReference type="STRING" id="1631249.BQ8794_200301"/>
<dbReference type="Proteomes" id="UP000188388">
    <property type="component" value="Unassembled WGS sequence"/>
</dbReference>
<keyword evidence="2" id="KW-1185">Reference proteome</keyword>